<reference evidence="1" key="1">
    <citation type="submission" date="2021-06" db="EMBL/GenBank/DDBJ databases">
        <authorList>
            <person name="Kallberg Y."/>
            <person name="Tangrot J."/>
            <person name="Rosling A."/>
        </authorList>
    </citation>
    <scope>NUCLEOTIDE SEQUENCE</scope>
    <source>
        <strain evidence="1">UK204</strain>
    </source>
</reference>
<dbReference type="EMBL" id="CAJVPQ010003542">
    <property type="protein sequence ID" value="CAG8630934.1"/>
    <property type="molecule type" value="Genomic_DNA"/>
</dbReference>
<dbReference type="OrthoDB" id="4851849at2759"/>
<dbReference type="AlphaFoldDB" id="A0A9N9D9J2"/>
<accession>A0A9N9D9J2</accession>
<proteinExistence type="predicted"/>
<keyword evidence="2" id="KW-1185">Reference proteome</keyword>
<gene>
    <name evidence="1" type="ORF">FCALED_LOCUS10065</name>
</gene>
<evidence type="ECO:0000313" key="1">
    <source>
        <dbReference type="EMBL" id="CAG8630934.1"/>
    </source>
</evidence>
<name>A0A9N9D9J2_9GLOM</name>
<sequence length="123" mass="14137">MTTIIMCLNVLRKDRVKSVYDELMPTEASVLYEYGFRNCVSMGDRNILFDLYIGLIKNLGCKASKIHSWWENGQLPQNVKKSYDEADEFNEAYVSATVVDLLERKCGCRLLAERKSELVDTSK</sequence>
<organism evidence="1 2">
    <name type="scientific">Funneliformis caledonium</name>
    <dbReference type="NCBI Taxonomy" id="1117310"/>
    <lineage>
        <taxon>Eukaryota</taxon>
        <taxon>Fungi</taxon>
        <taxon>Fungi incertae sedis</taxon>
        <taxon>Mucoromycota</taxon>
        <taxon>Glomeromycotina</taxon>
        <taxon>Glomeromycetes</taxon>
        <taxon>Glomerales</taxon>
        <taxon>Glomeraceae</taxon>
        <taxon>Funneliformis</taxon>
    </lineage>
</organism>
<protein>
    <submittedName>
        <fullName evidence="1">5068_t:CDS:1</fullName>
    </submittedName>
</protein>
<dbReference type="Proteomes" id="UP000789570">
    <property type="component" value="Unassembled WGS sequence"/>
</dbReference>
<evidence type="ECO:0000313" key="2">
    <source>
        <dbReference type="Proteomes" id="UP000789570"/>
    </source>
</evidence>
<comment type="caution">
    <text evidence="1">The sequence shown here is derived from an EMBL/GenBank/DDBJ whole genome shotgun (WGS) entry which is preliminary data.</text>
</comment>